<feature type="domain" description="Aminoglycoside phosphotransferase" evidence="1">
    <location>
        <begin position="37"/>
        <end position="247"/>
    </location>
</feature>
<sequence>MSSGTSLTEQSARRLLGEVCAGVDLDPTDAKLVRLGSNAVFRLTEPVVVRIAGDGTTLDDVHRQILVARWLADVGYPATRALDVDQPVEVDGYVATLLVSVSDRDEYAPIRDVADLIRRLHELDPPRGFTLPPFRPFDGLDDRLVGMTEADKAFVTNRLRQLRERYDNLTFALPPGVIHGDANVGNVLVSRDGKPVLIDLDSFAVGPREWDLVQTALFYERFGWHTAEEYRTFVEVYGFDILEWPGYPVLADYREISMTLWLAGKAENDEKSAAEVRKRVEAIRTDGSRRDWAPF</sequence>
<keyword evidence="3" id="KW-1185">Reference proteome</keyword>
<gene>
    <name evidence="2" type="ORF">BLA60_26545</name>
</gene>
<reference evidence="2 3" key="1">
    <citation type="submission" date="2016-12" db="EMBL/GenBank/DDBJ databases">
        <title>The draft genome sequence of Actinophytocola xinjiangensis.</title>
        <authorList>
            <person name="Wang W."/>
            <person name="Yuan L."/>
        </authorList>
    </citation>
    <scope>NUCLEOTIDE SEQUENCE [LARGE SCALE GENOMIC DNA]</scope>
    <source>
        <strain evidence="2 3">CGMCC 4.4663</strain>
    </source>
</reference>
<dbReference type="Proteomes" id="UP000185696">
    <property type="component" value="Unassembled WGS sequence"/>
</dbReference>
<evidence type="ECO:0000313" key="3">
    <source>
        <dbReference type="Proteomes" id="UP000185696"/>
    </source>
</evidence>
<dbReference type="InterPro" id="IPR011009">
    <property type="entry name" value="Kinase-like_dom_sf"/>
</dbReference>
<dbReference type="InterPro" id="IPR051678">
    <property type="entry name" value="AGP_Transferase"/>
</dbReference>
<proteinExistence type="predicted"/>
<dbReference type="Pfam" id="PF01636">
    <property type="entry name" value="APH"/>
    <property type="match status" value="1"/>
</dbReference>
<keyword evidence="2" id="KW-0808">Transferase</keyword>
<organism evidence="2 3">
    <name type="scientific">Actinophytocola xinjiangensis</name>
    <dbReference type="NCBI Taxonomy" id="485602"/>
    <lineage>
        <taxon>Bacteria</taxon>
        <taxon>Bacillati</taxon>
        <taxon>Actinomycetota</taxon>
        <taxon>Actinomycetes</taxon>
        <taxon>Pseudonocardiales</taxon>
        <taxon>Pseudonocardiaceae</taxon>
    </lineage>
</organism>
<dbReference type="EMBL" id="MSIF01000015">
    <property type="protein sequence ID" value="OLF07638.1"/>
    <property type="molecule type" value="Genomic_DNA"/>
</dbReference>
<accession>A0A7Z0WHY0</accession>
<evidence type="ECO:0000259" key="1">
    <source>
        <dbReference type="Pfam" id="PF01636"/>
    </source>
</evidence>
<dbReference type="InterPro" id="IPR002575">
    <property type="entry name" value="Aminoglycoside_PTrfase"/>
</dbReference>
<protein>
    <submittedName>
        <fullName evidence="2">Aminoglycoside phosphotransferase</fullName>
    </submittedName>
</protein>
<evidence type="ECO:0000313" key="2">
    <source>
        <dbReference type="EMBL" id="OLF07638.1"/>
    </source>
</evidence>
<dbReference type="Gene3D" id="3.90.1200.10">
    <property type="match status" value="1"/>
</dbReference>
<dbReference type="AlphaFoldDB" id="A0A7Z0WHY0"/>
<name>A0A7Z0WHY0_9PSEU</name>
<dbReference type="OrthoDB" id="3723194at2"/>
<dbReference type="PANTHER" id="PTHR21310:SF40">
    <property type="entry name" value="AMINOGLYCOSIDE PHOSPHOTRANSFERASE DOMAIN-CONTAINING PROTEIN-RELATED"/>
    <property type="match status" value="1"/>
</dbReference>
<dbReference type="SUPFAM" id="SSF56112">
    <property type="entry name" value="Protein kinase-like (PK-like)"/>
    <property type="match status" value="1"/>
</dbReference>
<dbReference type="PANTHER" id="PTHR21310">
    <property type="entry name" value="AMINOGLYCOSIDE PHOSPHOTRANSFERASE-RELATED-RELATED"/>
    <property type="match status" value="1"/>
</dbReference>
<dbReference type="GO" id="GO:0016740">
    <property type="term" value="F:transferase activity"/>
    <property type="evidence" value="ECO:0007669"/>
    <property type="project" value="UniProtKB-KW"/>
</dbReference>
<comment type="caution">
    <text evidence="2">The sequence shown here is derived from an EMBL/GenBank/DDBJ whole genome shotgun (WGS) entry which is preliminary data.</text>
</comment>